<dbReference type="InterPro" id="IPR004651">
    <property type="entry name" value="HisF"/>
</dbReference>
<comment type="function">
    <text evidence="7 9">IGPS catalyzes the conversion of PRFAR and glutamine to IGP, AICAR and glutamate. The HisF subunit catalyzes the cyclization activity that produces IGP and AICAR from PRFAR using the ammonia provided by the HisH subunit.</text>
</comment>
<evidence type="ECO:0000256" key="6">
    <source>
        <dbReference type="ARBA" id="ARBA00023239"/>
    </source>
</evidence>
<evidence type="ECO:0000313" key="11">
    <source>
        <dbReference type="EMBL" id="AFL89844.1"/>
    </source>
</evidence>
<dbReference type="Proteomes" id="UP000006056">
    <property type="component" value="Chromosome"/>
</dbReference>
<evidence type="ECO:0000256" key="10">
    <source>
        <dbReference type="RuleBase" id="RU003657"/>
    </source>
</evidence>
<dbReference type="GO" id="GO:0000105">
    <property type="term" value="P:L-histidine biosynthetic process"/>
    <property type="evidence" value="ECO:0007669"/>
    <property type="project" value="UniProtKB-UniRule"/>
</dbReference>
<feature type="active site" evidence="9">
    <location>
        <position position="130"/>
    </location>
</feature>
<comment type="catalytic activity">
    <reaction evidence="8 9">
        <text>5-[(5-phospho-1-deoxy-D-ribulos-1-ylimino)methylamino]-1-(5-phospho-beta-D-ribosyl)imidazole-4-carboxamide + L-glutamine = D-erythro-1-(imidazol-4-yl)glycerol 3-phosphate + 5-amino-1-(5-phospho-beta-D-ribosyl)imidazole-4-carboxamide + L-glutamate + H(+)</text>
        <dbReference type="Rhea" id="RHEA:24793"/>
        <dbReference type="ChEBI" id="CHEBI:15378"/>
        <dbReference type="ChEBI" id="CHEBI:29985"/>
        <dbReference type="ChEBI" id="CHEBI:58278"/>
        <dbReference type="ChEBI" id="CHEBI:58359"/>
        <dbReference type="ChEBI" id="CHEBI:58475"/>
        <dbReference type="ChEBI" id="CHEBI:58525"/>
        <dbReference type="EC" id="4.3.2.10"/>
    </reaction>
</comment>
<dbReference type="PANTHER" id="PTHR21235">
    <property type="entry name" value="IMIDAZOLE GLYCEROL PHOSPHATE SYNTHASE SUBUNIT HISF/H IGP SYNTHASE SUBUNIT HISF/H"/>
    <property type="match status" value="1"/>
</dbReference>
<dbReference type="SUPFAM" id="SSF51366">
    <property type="entry name" value="Ribulose-phoshate binding barrel"/>
    <property type="match status" value="1"/>
</dbReference>
<evidence type="ECO:0000256" key="4">
    <source>
        <dbReference type="ARBA" id="ARBA00022605"/>
    </source>
</evidence>
<dbReference type="InterPro" id="IPR050064">
    <property type="entry name" value="IGPS_HisA/HisF"/>
</dbReference>
<keyword evidence="12" id="KW-1185">Reference proteome</keyword>
<name>I3ZKS6_TERRK</name>
<dbReference type="GO" id="GO:0000107">
    <property type="term" value="F:imidazoleglycerol-phosphate synthase activity"/>
    <property type="evidence" value="ECO:0007669"/>
    <property type="project" value="UniProtKB-UniRule"/>
</dbReference>
<dbReference type="NCBIfam" id="TIGR00735">
    <property type="entry name" value="hisF"/>
    <property type="match status" value="1"/>
</dbReference>
<keyword evidence="6 9" id="KW-0456">Lyase</keyword>
<dbReference type="RefSeq" id="WP_014787105.1">
    <property type="nucleotide sequence ID" value="NC_018014.1"/>
</dbReference>
<evidence type="ECO:0000313" key="12">
    <source>
        <dbReference type="Proteomes" id="UP000006056"/>
    </source>
</evidence>
<dbReference type="KEGG" id="trs:Terro_3630"/>
<dbReference type="PANTHER" id="PTHR21235:SF2">
    <property type="entry name" value="IMIDAZOLE GLYCEROL PHOSPHATE SYNTHASE HISHF"/>
    <property type="match status" value="1"/>
</dbReference>
<evidence type="ECO:0000256" key="8">
    <source>
        <dbReference type="ARBA" id="ARBA00047838"/>
    </source>
</evidence>
<dbReference type="InterPro" id="IPR011060">
    <property type="entry name" value="RibuloseP-bd_barrel"/>
</dbReference>
<evidence type="ECO:0000256" key="1">
    <source>
        <dbReference type="ARBA" id="ARBA00005091"/>
    </source>
</evidence>
<proteinExistence type="inferred from homology"/>
<comment type="subcellular location">
    <subcellularLocation>
        <location evidence="9">Cytoplasm</location>
    </subcellularLocation>
</comment>
<organism evidence="11 12">
    <name type="scientific">Terriglobus roseus (strain DSM 18391 / NRRL B-41598 / KBS 63)</name>
    <dbReference type="NCBI Taxonomy" id="926566"/>
    <lineage>
        <taxon>Bacteria</taxon>
        <taxon>Pseudomonadati</taxon>
        <taxon>Acidobacteriota</taxon>
        <taxon>Terriglobia</taxon>
        <taxon>Terriglobales</taxon>
        <taxon>Acidobacteriaceae</taxon>
        <taxon>Terriglobus</taxon>
    </lineage>
</organism>
<comment type="subunit">
    <text evidence="3 9">Heterodimer of HisH and HisF.</text>
</comment>
<sequence>MLTKRIIACLDVRGGRVVKGIQFVDIIDAGDPAELAHRHAAAGADEIVLLDITATHEGRGTLLDTVKRTADKLFIPFTVGGGIRSAEDAESVFLAGADKVSINSSAIARPELIGEIGASFGAQAVIVAIDAKRNATSSDPVGDAEVYVSGGRKNTGLKVVEWAIEAEQRGAGEILLTSMDSDGRRTGFDDDLTARVSQAVQIPVIASGGAGNAQHFADVFSHAKGGGHADAALAASIFHFGITDSWELKRELAAQGVPVRLQTPVR</sequence>
<dbReference type="GO" id="GO:0016829">
    <property type="term" value="F:lyase activity"/>
    <property type="evidence" value="ECO:0007669"/>
    <property type="project" value="UniProtKB-KW"/>
</dbReference>
<feature type="active site" evidence="9">
    <location>
        <position position="11"/>
    </location>
</feature>
<dbReference type="eggNOG" id="COG0107">
    <property type="taxonomic scope" value="Bacteria"/>
</dbReference>
<keyword evidence="5 9" id="KW-0368">Histidine biosynthesis</keyword>
<dbReference type="HOGENOM" id="CLU_048577_4_0_0"/>
<dbReference type="GO" id="GO:0005737">
    <property type="term" value="C:cytoplasm"/>
    <property type="evidence" value="ECO:0007669"/>
    <property type="project" value="UniProtKB-SubCell"/>
</dbReference>
<dbReference type="InterPro" id="IPR006062">
    <property type="entry name" value="His_biosynth"/>
</dbReference>
<dbReference type="EMBL" id="CP003379">
    <property type="protein sequence ID" value="AFL89844.1"/>
    <property type="molecule type" value="Genomic_DNA"/>
</dbReference>
<evidence type="ECO:0000256" key="9">
    <source>
        <dbReference type="HAMAP-Rule" id="MF_01013"/>
    </source>
</evidence>
<evidence type="ECO:0000256" key="2">
    <source>
        <dbReference type="ARBA" id="ARBA00009667"/>
    </source>
</evidence>
<keyword evidence="4 9" id="KW-0028">Amino-acid biosynthesis</keyword>
<comment type="similarity">
    <text evidence="2 9 10">Belongs to the HisA/HisF family.</text>
</comment>
<dbReference type="CDD" id="cd04731">
    <property type="entry name" value="HisF"/>
    <property type="match status" value="1"/>
</dbReference>
<dbReference type="Pfam" id="PF00977">
    <property type="entry name" value="His_biosynth"/>
    <property type="match status" value="1"/>
</dbReference>
<evidence type="ECO:0000256" key="7">
    <source>
        <dbReference type="ARBA" id="ARBA00025475"/>
    </source>
</evidence>
<comment type="pathway">
    <text evidence="1 9">Amino-acid biosynthesis; L-histidine biosynthesis; L-histidine from 5-phospho-alpha-D-ribose 1-diphosphate: step 5/9.</text>
</comment>
<dbReference type="InterPro" id="IPR013785">
    <property type="entry name" value="Aldolase_TIM"/>
</dbReference>
<evidence type="ECO:0000256" key="3">
    <source>
        <dbReference type="ARBA" id="ARBA00011152"/>
    </source>
</evidence>
<evidence type="ECO:0000256" key="5">
    <source>
        <dbReference type="ARBA" id="ARBA00023102"/>
    </source>
</evidence>
<protein>
    <recommendedName>
        <fullName evidence="9">Imidazole glycerol phosphate synthase subunit HisF</fullName>
        <ecNumber evidence="9">4.3.2.10</ecNumber>
    </recommendedName>
    <alternativeName>
        <fullName evidence="9">IGP synthase cyclase subunit</fullName>
    </alternativeName>
    <alternativeName>
        <fullName evidence="9">IGP synthase subunit HisF</fullName>
    </alternativeName>
    <alternativeName>
        <fullName evidence="9">ImGP synthase subunit HisF</fullName>
        <shortName evidence="9">IGPS subunit HisF</shortName>
    </alternativeName>
</protein>
<reference evidence="11 12" key="1">
    <citation type="submission" date="2012-06" db="EMBL/GenBank/DDBJ databases">
        <title>Complete genome of Terriglobus roseus DSM 18391.</title>
        <authorList>
            <consortium name="US DOE Joint Genome Institute (JGI-PGF)"/>
            <person name="Lucas S."/>
            <person name="Copeland A."/>
            <person name="Lapidus A."/>
            <person name="Glavina del Rio T."/>
            <person name="Dalin E."/>
            <person name="Tice H."/>
            <person name="Bruce D."/>
            <person name="Goodwin L."/>
            <person name="Pitluck S."/>
            <person name="Peters L."/>
            <person name="Mikhailova N."/>
            <person name="Munk A.C.C."/>
            <person name="Kyrpides N."/>
            <person name="Mavromatis K."/>
            <person name="Ivanova N."/>
            <person name="Brettin T."/>
            <person name="Detter J.C."/>
            <person name="Han C."/>
            <person name="Larimer F."/>
            <person name="Land M."/>
            <person name="Hauser L."/>
            <person name="Markowitz V."/>
            <person name="Cheng J.-F."/>
            <person name="Hugenholtz P."/>
            <person name="Woyke T."/>
            <person name="Wu D."/>
            <person name="Brambilla E."/>
            <person name="Klenk H.-P."/>
            <person name="Eisen J.A."/>
        </authorList>
    </citation>
    <scope>NUCLEOTIDE SEQUENCE [LARGE SCALE GENOMIC DNA]</scope>
    <source>
        <strain evidence="12">DSM 18391 / NRRL B-41598 / KBS 63</strain>
    </source>
</reference>
<dbReference type="STRING" id="926566.Terro_3630"/>
<accession>I3ZKS6</accession>
<dbReference type="HAMAP" id="MF_01013">
    <property type="entry name" value="HisF"/>
    <property type="match status" value="1"/>
</dbReference>
<dbReference type="OrthoDB" id="9781903at2"/>
<keyword evidence="9" id="KW-0963">Cytoplasm</keyword>
<dbReference type="PATRIC" id="fig|926566.3.peg.3576"/>
<dbReference type="Gene3D" id="3.20.20.70">
    <property type="entry name" value="Aldolase class I"/>
    <property type="match status" value="1"/>
</dbReference>
<dbReference type="EC" id="4.3.2.10" evidence="9"/>
<gene>
    <name evidence="9" type="primary">hisF</name>
    <name evidence="11" type="ordered locus">Terro_3630</name>
</gene>
<dbReference type="AlphaFoldDB" id="I3ZKS6"/>
<dbReference type="UniPathway" id="UPA00031">
    <property type="reaction ID" value="UER00010"/>
</dbReference>